<organism evidence="1 2">
    <name type="scientific">Microseira wollei NIES-4236</name>
    <dbReference type="NCBI Taxonomy" id="2530354"/>
    <lineage>
        <taxon>Bacteria</taxon>
        <taxon>Bacillati</taxon>
        <taxon>Cyanobacteriota</taxon>
        <taxon>Cyanophyceae</taxon>
        <taxon>Oscillatoriophycideae</taxon>
        <taxon>Aerosakkonematales</taxon>
        <taxon>Aerosakkonemataceae</taxon>
        <taxon>Microseira</taxon>
    </lineage>
</organism>
<keyword evidence="2" id="KW-1185">Reference proteome</keyword>
<evidence type="ECO:0000313" key="1">
    <source>
        <dbReference type="EMBL" id="GET41824.1"/>
    </source>
</evidence>
<proteinExistence type="predicted"/>
<accession>A0AAV3XHC6</accession>
<evidence type="ECO:0008006" key="3">
    <source>
        <dbReference type="Google" id="ProtNLM"/>
    </source>
</evidence>
<dbReference type="EMBL" id="BLAY01000136">
    <property type="protein sequence ID" value="GET41824.1"/>
    <property type="molecule type" value="Genomic_DNA"/>
</dbReference>
<name>A0AAV3XHC6_9CYAN</name>
<reference evidence="1" key="1">
    <citation type="submission" date="2019-10" db="EMBL/GenBank/DDBJ databases">
        <title>Draft genome sequece of Microseira wollei NIES-4236.</title>
        <authorList>
            <person name="Yamaguchi H."/>
            <person name="Suzuki S."/>
            <person name="Kawachi M."/>
        </authorList>
    </citation>
    <scope>NUCLEOTIDE SEQUENCE</scope>
    <source>
        <strain evidence="1">NIES-4236</strain>
    </source>
</reference>
<dbReference type="InterPro" id="IPR010106">
    <property type="entry name" value="RpnA"/>
</dbReference>
<dbReference type="AlphaFoldDB" id="A0AAV3XHC6"/>
<dbReference type="NCBIfam" id="TIGR01784">
    <property type="entry name" value="T_den_put_tspse"/>
    <property type="match status" value="1"/>
</dbReference>
<gene>
    <name evidence="1" type="ORF">MiSe_66380</name>
</gene>
<evidence type="ECO:0000313" key="2">
    <source>
        <dbReference type="Proteomes" id="UP001050975"/>
    </source>
</evidence>
<protein>
    <recommendedName>
        <fullName evidence="3">Transposase</fullName>
    </recommendedName>
</protein>
<dbReference type="Proteomes" id="UP001050975">
    <property type="component" value="Unassembled WGS sequence"/>
</dbReference>
<comment type="caution">
    <text evidence="1">The sequence shown here is derived from an EMBL/GenBank/DDBJ whole genome shotgun (WGS) entry which is preliminary data.</text>
</comment>
<sequence length="128" mass="14299">MDELETLTDKWIDFLKNARELQAVPEVMGIVPEIQQALAIANQTNLSPEELEDLERREIFIQDMRGAITKAVNQGIQEGIQQGIQQGAKDAQIEIAQRLLNILDVETISQTTGLSIEEIQSLRTAEGE</sequence>